<evidence type="ECO:0000256" key="1">
    <source>
        <dbReference type="SAM" id="MobiDB-lite"/>
    </source>
</evidence>
<evidence type="ECO:0000313" key="2">
    <source>
        <dbReference type="EMBL" id="KAJ1188773.1"/>
    </source>
</evidence>
<protein>
    <submittedName>
        <fullName evidence="2">Uncharacterized protein</fullName>
    </submittedName>
</protein>
<organism evidence="2 3">
    <name type="scientific">Pleurodeles waltl</name>
    <name type="common">Iberian ribbed newt</name>
    <dbReference type="NCBI Taxonomy" id="8319"/>
    <lineage>
        <taxon>Eukaryota</taxon>
        <taxon>Metazoa</taxon>
        <taxon>Chordata</taxon>
        <taxon>Craniata</taxon>
        <taxon>Vertebrata</taxon>
        <taxon>Euteleostomi</taxon>
        <taxon>Amphibia</taxon>
        <taxon>Batrachia</taxon>
        <taxon>Caudata</taxon>
        <taxon>Salamandroidea</taxon>
        <taxon>Salamandridae</taxon>
        <taxon>Pleurodelinae</taxon>
        <taxon>Pleurodeles</taxon>
    </lineage>
</organism>
<name>A0AAV7UJ37_PLEWA</name>
<dbReference type="EMBL" id="JANPWB010000005">
    <property type="protein sequence ID" value="KAJ1188773.1"/>
    <property type="molecule type" value="Genomic_DNA"/>
</dbReference>
<evidence type="ECO:0000313" key="3">
    <source>
        <dbReference type="Proteomes" id="UP001066276"/>
    </source>
</evidence>
<gene>
    <name evidence="2" type="ORF">NDU88_005530</name>
</gene>
<dbReference type="Proteomes" id="UP001066276">
    <property type="component" value="Chromosome 3_1"/>
</dbReference>
<keyword evidence="3" id="KW-1185">Reference proteome</keyword>
<dbReference type="AlphaFoldDB" id="A0AAV7UJ37"/>
<reference evidence="2" key="1">
    <citation type="journal article" date="2022" name="bioRxiv">
        <title>Sequencing and chromosome-scale assembly of the giantPleurodeles waltlgenome.</title>
        <authorList>
            <person name="Brown T."/>
            <person name="Elewa A."/>
            <person name="Iarovenko S."/>
            <person name="Subramanian E."/>
            <person name="Araus A.J."/>
            <person name="Petzold A."/>
            <person name="Susuki M."/>
            <person name="Suzuki K.-i.T."/>
            <person name="Hayashi T."/>
            <person name="Toyoda A."/>
            <person name="Oliveira C."/>
            <person name="Osipova E."/>
            <person name="Leigh N.D."/>
            <person name="Simon A."/>
            <person name="Yun M.H."/>
        </authorList>
    </citation>
    <scope>NUCLEOTIDE SEQUENCE</scope>
    <source>
        <strain evidence="2">20211129_DDA</strain>
        <tissue evidence="2">Liver</tissue>
    </source>
</reference>
<proteinExistence type="predicted"/>
<sequence>MVAKQQTNIITRSITKLFTRSGGLFVVACQPYAFSNPRAEGKLDAHRSALFLVAEIPLVQTGRMRERVVPGCRDTARAKQAQRGRQGNRTTRARRFGGNQRSARGIPVNKGVIKRAEKKEEKV</sequence>
<accession>A0AAV7UJ37</accession>
<comment type="caution">
    <text evidence="2">The sequence shown here is derived from an EMBL/GenBank/DDBJ whole genome shotgun (WGS) entry which is preliminary data.</text>
</comment>
<feature type="region of interest" description="Disordered" evidence="1">
    <location>
        <begin position="72"/>
        <end position="123"/>
    </location>
</feature>
<feature type="compositionally biased region" description="Basic and acidic residues" evidence="1">
    <location>
        <begin position="114"/>
        <end position="123"/>
    </location>
</feature>